<keyword evidence="2" id="KW-1185">Reference proteome</keyword>
<dbReference type="PANTHER" id="PTHR36221">
    <property type="entry name" value="DUF742 DOMAIN-CONTAINING PROTEIN"/>
    <property type="match status" value="1"/>
</dbReference>
<evidence type="ECO:0000313" key="2">
    <source>
        <dbReference type="Proteomes" id="UP000028058"/>
    </source>
</evidence>
<dbReference type="GeneID" id="300073688"/>
<dbReference type="Proteomes" id="UP000028058">
    <property type="component" value="Unassembled WGS sequence"/>
</dbReference>
<name>A0A3R7EL85_9ACTN</name>
<protein>
    <submittedName>
        <fullName evidence="1">DUF742 domain-containing protein</fullName>
    </submittedName>
</protein>
<reference evidence="1 2" key="1">
    <citation type="journal article" date="2014" name="Genome Announc.">
        <title>Draft Genome Sequence of Streptomyces fradiae ATCC 19609, a Strain Highly Sensitive to Antibiotics.</title>
        <authorList>
            <person name="Bekker O.B."/>
            <person name="Klimina K.M."/>
            <person name="Vatlin A.A."/>
            <person name="Zakharevich N.V."/>
            <person name="Kasianov A.S."/>
            <person name="Danilenko V.N."/>
        </authorList>
    </citation>
    <scope>NUCLEOTIDE SEQUENCE [LARGE SCALE GENOMIC DNA]</scope>
    <source>
        <strain evidence="1 2">ATCC 19609</strain>
    </source>
</reference>
<dbReference type="PANTHER" id="PTHR36221:SF1">
    <property type="entry name" value="DUF742 DOMAIN-CONTAINING PROTEIN"/>
    <property type="match status" value="1"/>
</dbReference>
<organism evidence="1 2">
    <name type="scientific">Streptomyces xinghaiensis</name>
    <dbReference type="NCBI Taxonomy" id="1038928"/>
    <lineage>
        <taxon>Bacteria</taxon>
        <taxon>Bacillati</taxon>
        <taxon>Actinomycetota</taxon>
        <taxon>Actinomycetes</taxon>
        <taxon>Kitasatosporales</taxon>
        <taxon>Streptomycetaceae</taxon>
        <taxon>Streptomyces</taxon>
    </lineage>
</organism>
<comment type="caution">
    <text evidence="1">The sequence shown here is derived from an EMBL/GenBank/DDBJ whole genome shotgun (WGS) entry which is preliminary data.</text>
</comment>
<dbReference type="RefSeq" id="WP_019710531.1">
    <property type="nucleotide sequence ID" value="NZ_CP134822.1"/>
</dbReference>
<proteinExistence type="predicted"/>
<dbReference type="AlphaFoldDB" id="A0A3R7EL85"/>
<evidence type="ECO:0000313" key="1">
    <source>
        <dbReference type="EMBL" id="RKM91786.1"/>
    </source>
</evidence>
<gene>
    <name evidence="1" type="ORF">SFRA_027825</name>
</gene>
<dbReference type="InterPro" id="IPR007995">
    <property type="entry name" value="DUF742"/>
</dbReference>
<dbReference type="Pfam" id="PF05331">
    <property type="entry name" value="DUF742"/>
    <property type="match status" value="1"/>
</dbReference>
<dbReference type="EMBL" id="JNAD02000016">
    <property type="protein sequence ID" value="RKM91786.1"/>
    <property type="molecule type" value="Genomic_DNA"/>
</dbReference>
<dbReference type="OrthoDB" id="3534386at2"/>
<sequence length="120" mass="12868">MTAPGEYLDTPLRPYVLTGGRARPSRNTVALDTLLVASAREQDLPVSASRQERALVRMCGRLLSLAEASAHLGLPVSTVTVLASDLVDSGHLTARTGIPPAARTDRDLLQEVLDGLRKLR</sequence>
<accession>A0A3R7EL85</accession>